<organism evidence="1 2">
    <name type="scientific">Rhododendron molle</name>
    <name type="common">Chinese azalea</name>
    <name type="synonym">Azalea mollis</name>
    <dbReference type="NCBI Taxonomy" id="49168"/>
    <lineage>
        <taxon>Eukaryota</taxon>
        <taxon>Viridiplantae</taxon>
        <taxon>Streptophyta</taxon>
        <taxon>Embryophyta</taxon>
        <taxon>Tracheophyta</taxon>
        <taxon>Spermatophyta</taxon>
        <taxon>Magnoliopsida</taxon>
        <taxon>eudicotyledons</taxon>
        <taxon>Gunneridae</taxon>
        <taxon>Pentapetalae</taxon>
        <taxon>asterids</taxon>
        <taxon>Ericales</taxon>
        <taxon>Ericaceae</taxon>
        <taxon>Ericoideae</taxon>
        <taxon>Rhodoreae</taxon>
        <taxon>Rhododendron</taxon>
    </lineage>
</organism>
<sequence>MRVSSSSLTSTMTASYLDMSCARHSSHSDSSRRTLATAREELAWLSDSPSSRSSTATGASS</sequence>
<dbReference type="Proteomes" id="UP001062846">
    <property type="component" value="Chromosome 5"/>
</dbReference>
<accession>A0ACC0NNB9</accession>
<protein>
    <submittedName>
        <fullName evidence="1">Uncharacterized protein</fullName>
    </submittedName>
</protein>
<dbReference type="EMBL" id="CM046392">
    <property type="protein sequence ID" value="KAI8554883.1"/>
    <property type="molecule type" value="Genomic_DNA"/>
</dbReference>
<reference evidence="1" key="1">
    <citation type="submission" date="2022-02" db="EMBL/GenBank/DDBJ databases">
        <title>Plant Genome Project.</title>
        <authorList>
            <person name="Zhang R.-G."/>
        </authorList>
    </citation>
    <scope>NUCLEOTIDE SEQUENCE</scope>
    <source>
        <strain evidence="1">AT1</strain>
    </source>
</reference>
<comment type="caution">
    <text evidence="1">The sequence shown here is derived from an EMBL/GenBank/DDBJ whole genome shotgun (WGS) entry which is preliminary data.</text>
</comment>
<name>A0ACC0NNB9_RHOML</name>
<keyword evidence="2" id="KW-1185">Reference proteome</keyword>
<evidence type="ECO:0000313" key="1">
    <source>
        <dbReference type="EMBL" id="KAI8554883.1"/>
    </source>
</evidence>
<evidence type="ECO:0000313" key="2">
    <source>
        <dbReference type="Proteomes" id="UP001062846"/>
    </source>
</evidence>
<proteinExistence type="predicted"/>
<gene>
    <name evidence="1" type="ORF">RHMOL_Rhmol05G0131400</name>
</gene>